<dbReference type="RefSeq" id="WP_269124729.1">
    <property type="nucleotide sequence ID" value="NZ_JAPUBN010000013.1"/>
</dbReference>
<evidence type="ECO:0000256" key="3">
    <source>
        <dbReference type="ARBA" id="ARBA00023235"/>
    </source>
</evidence>
<feature type="active site" description="Nucleophile" evidence="4">
    <location>
        <position position="78"/>
    </location>
</feature>
<dbReference type="PANTHER" id="PTHR47811:SF1">
    <property type="entry name" value="TRNA PSEUDOURIDINE SYNTHASE D"/>
    <property type="match status" value="1"/>
</dbReference>
<dbReference type="PANTHER" id="PTHR47811">
    <property type="entry name" value="TRNA PSEUDOURIDINE SYNTHASE D"/>
    <property type="match status" value="1"/>
</dbReference>
<dbReference type="InterPro" id="IPR020103">
    <property type="entry name" value="PsdUridine_synth_cat_dom_sf"/>
</dbReference>
<dbReference type="EC" id="5.4.99.27" evidence="4"/>
<dbReference type="InterPro" id="IPR042214">
    <property type="entry name" value="TruD_catalytic"/>
</dbReference>
<evidence type="ECO:0000313" key="7">
    <source>
        <dbReference type="Proteomes" id="UP001149719"/>
    </source>
</evidence>
<name>A0ABT4JTR8_9GAMM</name>
<comment type="catalytic activity">
    <reaction evidence="4">
        <text>uridine(13) in tRNA = pseudouridine(13) in tRNA</text>
        <dbReference type="Rhea" id="RHEA:42540"/>
        <dbReference type="Rhea" id="RHEA-COMP:10105"/>
        <dbReference type="Rhea" id="RHEA-COMP:10106"/>
        <dbReference type="ChEBI" id="CHEBI:65314"/>
        <dbReference type="ChEBI" id="CHEBI:65315"/>
        <dbReference type="EC" id="5.4.99.27"/>
    </reaction>
</comment>
<gene>
    <name evidence="4" type="primary">truD</name>
    <name evidence="6" type="ORF">O1D97_08710</name>
</gene>
<dbReference type="Gene3D" id="3.30.2350.20">
    <property type="entry name" value="TruD, catalytic domain"/>
    <property type="match status" value="1"/>
</dbReference>
<dbReference type="InterPro" id="IPR001656">
    <property type="entry name" value="PsdUridine_synth_TruD"/>
</dbReference>
<feature type="domain" description="TRUD" evidence="5">
    <location>
        <begin position="158"/>
        <end position="312"/>
    </location>
</feature>
<dbReference type="EMBL" id="JAPUBN010000013">
    <property type="protein sequence ID" value="MCZ2721729.1"/>
    <property type="molecule type" value="Genomic_DNA"/>
</dbReference>
<evidence type="ECO:0000259" key="5">
    <source>
        <dbReference type="PROSITE" id="PS50984"/>
    </source>
</evidence>
<comment type="function">
    <text evidence="4">Responsible for synthesis of pseudouridine from uracil-13 in transfer RNAs.</text>
</comment>
<keyword evidence="7" id="KW-1185">Reference proteome</keyword>
<dbReference type="Gene3D" id="3.30.2340.10">
    <property type="entry name" value="TruD, insertion domain"/>
    <property type="match status" value="1"/>
</dbReference>
<evidence type="ECO:0000313" key="6">
    <source>
        <dbReference type="EMBL" id="MCZ2721729.1"/>
    </source>
</evidence>
<dbReference type="Pfam" id="PF01142">
    <property type="entry name" value="TruD"/>
    <property type="match status" value="2"/>
</dbReference>
<comment type="caution">
    <text evidence="6">The sequence shown here is derived from an EMBL/GenBank/DDBJ whole genome shotgun (WGS) entry which is preliminary data.</text>
</comment>
<evidence type="ECO:0000256" key="2">
    <source>
        <dbReference type="ARBA" id="ARBA00022694"/>
    </source>
</evidence>
<comment type="similarity">
    <text evidence="1 4">Belongs to the pseudouridine synthase TruD family.</text>
</comment>
<evidence type="ECO:0000256" key="1">
    <source>
        <dbReference type="ARBA" id="ARBA00007953"/>
    </source>
</evidence>
<dbReference type="InterPro" id="IPR043165">
    <property type="entry name" value="TruD_insert_sf"/>
</dbReference>
<dbReference type="HAMAP" id="MF_01082">
    <property type="entry name" value="TruD"/>
    <property type="match status" value="1"/>
</dbReference>
<dbReference type="InterPro" id="IPR011760">
    <property type="entry name" value="PsdUridine_synth_TruD_insert"/>
</dbReference>
<evidence type="ECO:0000256" key="4">
    <source>
        <dbReference type="HAMAP-Rule" id="MF_01082"/>
    </source>
</evidence>
<dbReference type="InterPro" id="IPR050170">
    <property type="entry name" value="TruD_pseudoU_synthase"/>
</dbReference>
<dbReference type="Proteomes" id="UP001149719">
    <property type="component" value="Unassembled WGS sequence"/>
</dbReference>
<sequence>MNTVWHYAWSKPTLTGNLKTTPQDFFVEEVLGFVPDGQGEFVFVFIEKVGVNTDYLAKRLASYADIDPSKVTYSGVKDRHACTRQWFCLHLLGKDIDFSDLSHGFRDNEQVRVIEVARHSKKLRVGTHIENRFIIRIRSLKGDLIELENRLSLVKMAGVPNYYGAQRFGIQGNNLENGLRWLEAGRKGKKRLSKTESFWLSAMRSWCFNQALSDQIESRCWNSVFIGDIAQEAHSSTQFRIKSLTPGLLLRQMTMKIQPVLPLISKGWQDGTSEKRAQMMRQSLAGSETIVEGLLNLDLSRDSRVTRLSPNNMEWELFNKDSEYPEILMQFSLPKGAFATSVLREIVDINDCSTEKHDASIDSK</sequence>
<proteinExistence type="inferred from homology"/>
<reference evidence="6" key="1">
    <citation type="submission" date="2022-12" db="EMBL/GenBank/DDBJ databases">
        <title>Marinomonas 15G1-11 sp. nov, isolated from marine algae.</title>
        <authorList>
            <person name="Butt M."/>
            <person name="Choi D.G."/>
            <person name="Kim J.M."/>
            <person name="Lee J.K."/>
            <person name="Baek J.H."/>
            <person name="Jeon C.O."/>
        </authorList>
    </citation>
    <scope>NUCLEOTIDE SEQUENCE</scope>
    <source>
        <strain evidence="6">15G1-11</strain>
    </source>
</reference>
<protein>
    <recommendedName>
        <fullName evidence="4">tRNA pseudouridine synthase D</fullName>
        <ecNumber evidence="4">5.4.99.27</ecNumber>
    </recommendedName>
    <alternativeName>
        <fullName evidence="4">tRNA pseudouridine(13) synthase</fullName>
    </alternativeName>
    <alternativeName>
        <fullName evidence="4">tRNA pseudouridylate synthase D</fullName>
    </alternativeName>
    <alternativeName>
        <fullName evidence="4">tRNA-uridine isomerase D</fullName>
    </alternativeName>
</protein>
<dbReference type="SUPFAM" id="SSF55120">
    <property type="entry name" value="Pseudouridine synthase"/>
    <property type="match status" value="1"/>
</dbReference>
<organism evidence="6 7">
    <name type="scientific">Marinomonas phaeophyticola</name>
    <dbReference type="NCBI Taxonomy" id="3004091"/>
    <lineage>
        <taxon>Bacteria</taxon>
        <taxon>Pseudomonadati</taxon>
        <taxon>Pseudomonadota</taxon>
        <taxon>Gammaproteobacteria</taxon>
        <taxon>Oceanospirillales</taxon>
        <taxon>Oceanospirillaceae</taxon>
        <taxon>Marinomonas</taxon>
    </lineage>
</organism>
<dbReference type="PROSITE" id="PS50984">
    <property type="entry name" value="TRUD"/>
    <property type="match status" value="1"/>
</dbReference>
<keyword evidence="2 4" id="KW-0819">tRNA processing</keyword>
<keyword evidence="3 4" id="KW-0413">Isomerase</keyword>
<accession>A0ABT4JTR8</accession>